<dbReference type="OrthoDB" id="5985928at2759"/>
<dbReference type="PANTHER" id="PTHR10903">
    <property type="entry name" value="GTPASE, IMAP FAMILY MEMBER-RELATED"/>
    <property type="match status" value="1"/>
</dbReference>
<evidence type="ECO:0000256" key="3">
    <source>
        <dbReference type="ARBA" id="ARBA00023134"/>
    </source>
</evidence>
<dbReference type="Proteomes" id="UP000828390">
    <property type="component" value="Unassembled WGS sequence"/>
</dbReference>
<dbReference type="PANTHER" id="PTHR10903:SF184">
    <property type="entry name" value="GTP-BINDING PROTEIN A"/>
    <property type="match status" value="1"/>
</dbReference>
<dbReference type="EMBL" id="JAIWYP010000007">
    <property type="protein sequence ID" value="KAH3791683.1"/>
    <property type="molecule type" value="Genomic_DNA"/>
</dbReference>
<proteinExistence type="inferred from homology"/>
<dbReference type="InterPro" id="IPR027417">
    <property type="entry name" value="P-loop_NTPase"/>
</dbReference>
<evidence type="ECO:0000256" key="1">
    <source>
        <dbReference type="ARBA" id="ARBA00008535"/>
    </source>
</evidence>
<dbReference type="PROSITE" id="PS51720">
    <property type="entry name" value="G_AIG1"/>
    <property type="match status" value="2"/>
</dbReference>
<dbReference type="GO" id="GO:0005525">
    <property type="term" value="F:GTP binding"/>
    <property type="evidence" value="ECO:0007669"/>
    <property type="project" value="UniProtKB-KW"/>
</dbReference>
<dbReference type="Pfam" id="PF04548">
    <property type="entry name" value="AIG1"/>
    <property type="match status" value="2"/>
</dbReference>
<organism evidence="5 6">
    <name type="scientific">Dreissena polymorpha</name>
    <name type="common">Zebra mussel</name>
    <name type="synonym">Mytilus polymorpha</name>
    <dbReference type="NCBI Taxonomy" id="45954"/>
    <lineage>
        <taxon>Eukaryota</taxon>
        <taxon>Metazoa</taxon>
        <taxon>Spiralia</taxon>
        <taxon>Lophotrochozoa</taxon>
        <taxon>Mollusca</taxon>
        <taxon>Bivalvia</taxon>
        <taxon>Autobranchia</taxon>
        <taxon>Heteroconchia</taxon>
        <taxon>Euheterodonta</taxon>
        <taxon>Imparidentia</taxon>
        <taxon>Neoheterodontei</taxon>
        <taxon>Myida</taxon>
        <taxon>Dreissenoidea</taxon>
        <taxon>Dreissenidae</taxon>
        <taxon>Dreissena</taxon>
    </lineage>
</organism>
<dbReference type="AlphaFoldDB" id="A0A9D4F663"/>
<keyword evidence="3" id="KW-0342">GTP-binding</keyword>
<protein>
    <recommendedName>
        <fullName evidence="4">AIG1-type G domain-containing protein</fullName>
    </recommendedName>
</protein>
<dbReference type="InterPro" id="IPR045058">
    <property type="entry name" value="GIMA/IAN/Toc"/>
</dbReference>
<dbReference type="InterPro" id="IPR006703">
    <property type="entry name" value="G_AIG1"/>
</dbReference>
<feature type="domain" description="AIG1-type G" evidence="4">
    <location>
        <begin position="5"/>
        <end position="208"/>
    </location>
</feature>
<keyword evidence="6" id="KW-1185">Reference proteome</keyword>
<gene>
    <name evidence="5" type="ORF">DPMN_145172</name>
</gene>
<keyword evidence="2" id="KW-0547">Nucleotide-binding</keyword>
<name>A0A9D4F663_DREPO</name>
<reference evidence="5" key="1">
    <citation type="journal article" date="2019" name="bioRxiv">
        <title>The Genome of the Zebra Mussel, Dreissena polymorpha: A Resource for Invasive Species Research.</title>
        <authorList>
            <person name="McCartney M.A."/>
            <person name="Auch B."/>
            <person name="Kono T."/>
            <person name="Mallez S."/>
            <person name="Zhang Y."/>
            <person name="Obille A."/>
            <person name="Becker A."/>
            <person name="Abrahante J.E."/>
            <person name="Garbe J."/>
            <person name="Badalamenti J.P."/>
            <person name="Herman A."/>
            <person name="Mangelson H."/>
            <person name="Liachko I."/>
            <person name="Sullivan S."/>
            <person name="Sone E.D."/>
            <person name="Koren S."/>
            <person name="Silverstein K.A.T."/>
            <person name="Beckman K.B."/>
            <person name="Gohl D.M."/>
        </authorList>
    </citation>
    <scope>NUCLEOTIDE SEQUENCE</scope>
    <source>
        <strain evidence="5">Duluth1</strain>
        <tissue evidence="5">Whole animal</tissue>
    </source>
</reference>
<evidence type="ECO:0000313" key="5">
    <source>
        <dbReference type="EMBL" id="KAH3791683.1"/>
    </source>
</evidence>
<accession>A0A9D4F663</accession>
<reference evidence="5" key="2">
    <citation type="submission" date="2020-11" db="EMBL/GenBank/DDBJ databases">
        <authorList>
            <person name="McCartney M.A."/>
            <person name="Auch B."/>
            <person name="Kono T."/>
            <person name="Mallez S."/>
            <person name="Becker A."/>
            <person name="Gohl D.M."/>
            <person name="Silverstein K.A.T."/>
            <person name="Koren S."/>
            <person name="Bechman K.B."/>
            <person name="Herman A."/>
            <person name="Abrahante J.E."/>
            <person name="Garbe J."/>
        </authorList>
    </citation>
    <scope>NUCLEOTIDE SEQUENCE</scope>
    <source>
        <strain evidence="5">Duluth1</strain>
        <tissue evidence="5">Whole animal</tissue>
    </source>
</reference>
<evidence type="ECO:0000313" key="6">
    <source>
        <dbReference type="Proteomes" id="UP000828390"/>
    </source>
</evidence>
<sequence length="548" mass="61808">MSDFVNEKIIVLLGENGNGKSSTGNTLLGRQEFKTKPAMDTTRFISNVEIAKCSRQISHHFFDLDIVDTPGLFQSKNIAATTLKLRKVAYLKPHVFVLVLRSDHFTEDEKYTSKMLEIVFGDHIFEHTMIALTHSGELISEQHFVTLKKQSDFFRELCKLCGERVILIDNAENVFDFDRFISFANQIAPFGQFVCDLKYTNTLKLVLQDYLQNNSANNSIEAQLKEVNEELCRRLPNKKGKCKIVIVGKIGNGKSATGNTLLGRDEFKSIFSAIGVTTDVVSSRCVRNIRDSERVIDIIDTPGLFECGKVTKSVDKVIGVVHMMPNVFVLVLKAGRISEDERYTVDLLRIIFGEHVFEHIIILITHGSKFKNDEDLAMFLSESEFVNNLVKLCGDRVLKIDNKRRYFDTDTFFRFVDQIEQKPFYTHEHIKDHQEVIRNHLKRYNNDQTLSVQLQGISVELGNRLQKWTVPLIAGAAVVCVGGYLLYKNDDGSVPASGGVTSALTLMGAYATAPEIPVLAQQAASSERSRSAIDKFKATAWRLFTGEK</sequence>
<dbReference type="SUPFAM" id="SSF52540">
    <property type="entry name" value="P-loop containing nucleoside triphosphate hydrolases"/>
    <property type="match status" value="2"/>
</dbReference>
<comment type="similarity">
    <text evidence="1">Belongs to the TRAFAC class TrmE-Era-EngA-EngB-Septin-like GTPase superfamily. AIG1/Toc34/Toc159-like paraseptin GTPase family. IAN subfamily.</text>
</comment>
<comment type="caution">
    <text evidence="5">The sequence shown here is derived from an EMBL/GenBank/DDBJ whole genome shotgun (WGS) entry which is preliminary data.</text>
</comment>
<evidence type="ECO:0000259" key="4">
    <source>
        <dbReference type="PROSITE" id="PS51720"/>
    </source>
</evidence>
<evidence type="ECO:0000256" key="2">
    <source>
        <dbReference type="ARBA" id="ARBA00022741"/>
    </source>
</evidence>
<dbReference type="Gene3D" id="3.40.50.300">
    <property type="entry name" value="P-loop containing nucleotide triphosphate hydrolases"/>
    <property type="match status" value="2"/>
</dbReference>
<feature type="domain" description="AIG1-type G" evidence="4">
    <location>
        <begin position="239"/>
        <end position="453"/>
    </location>
</feature>